<dbReference type="GO" id="GO:0008270">
    <property type="term" value="F:zinc ion binding"/>
    <property type="evidence" value="ECO:0007669"/>
    <property type="project" value="UniProtKB-KW"/>
</dbReference>
<dbReference type="SMART" id="SM00875">
    <property type="entry name" value="BACK"/>
    <property type="match status" value="1"/>
</dbReference>
<dbReference type="SUPFAM" id="SSF54695">
    <property type="entry name" value="POZ domain"/>
    <property type="match status" value="1"/>
</dbReference>
<dbReference type="PROSITE" id="PS50157">
    <property type="entry name" value="ZINC_FINGER_C2H2_2"/>
    <property type="match status" value="1"/>
</dbReference>
<feature type="region of interest" description="Disordered" evidence="4">
    <location>
        <begin position="342"/>
        <end position="365"/>
    </location>
</feature>
<dbReference type="Pfam" id="PF00651">
    <property type="entry name" value="BTB"/>
    <property type="match status" value="1"/>
</dbReference>
<keyword evidence="3" id="KW-0479">Metal-binding</keyword>
<sequence>MRTRKLPQHTAAVSPAAEVTTYSSDSVFDRFATDQESISYNQPDHNNAVGDDVGIASVCSSTDGTMRVLLSCRFDECERLFETEALVDEHMLDCPYRPDTWPPIESSVSRPTADVRLCRSTRKPTARYEEYAASVSKKTRLSAGMDAARKICAQSRKIANNYRRTKTSKNRWTKGRKRKQRLPSVDATTEKTSIVYLCLYCPFESTERKLYLRHRRRHALFSQHTCGLCSYAVSSAKSAAETTATLCMHYSLHFKPIREQAKESHLPPISPCADRLHVDKNAPTLPTRCTYCRRWFSDEATCRTHESHHTGFLLPIVKRPQTLEKLEIDSVANSRSSLCMGDRREECGTDESTDSSASDEWSSDEERLPIEIDHLPPTDAVLISADRRVFGVHRVVLASVSPFFRALFAGHFQEARRRCVHLKLLSTKQIRQIIRYAYTGRLRVDASTAQTVLEWATFSMIDELADQCAALLIRQLTAHNCIELYRFAEMRRLDLALAAWRMLVCRFDQVASTPAFQHLKEDELLRLLREEQLNATNDAHERRIVDAWLAHNPDRASSAVKLLTVVD</sequence>
<dbReference type="CDD" id="cd14733">
    <property type="entry name" value="BACK"/>
    <property type="match status" value="1"/>
</dbReference>
<dbReference type="PROSITE" id="PS00028">
    <property type="entry name" value="ZINC_FINGER_C2H2_1"/>
    <property type="match status" value="1"/>
</dbReference>
<evidence type="ECO:0000256" key="4">
    <source>
        <dbReference type="SAM" id="MobiDB-lite"/>
    </source>
</evidence>
<protein>
    <submittedName>
        <fullName evidence="8">BTB domain-containing protein</fullName>
    </submittedName>
</protein>
<dbReference type="Proteomes" id="UP000887566">
    <property type="component" value="Unplaced"/>
</dbReference>
<dbReference type="PANTHER" id="PTHR24412">
    <property type="entry name" value="KELCH PROTEIN"/>
    <property type="match status" value="1"/>
</dbReference>
<dbReference type="Pfam" id="PF07707">
    <property type="entry name" value="BACK"/>
    <property type="match status" value="1"/>
</dbReference>
<accession>A0A914XL48</accession>
<dbReference type="InterPro" id="IPR000210">
    <property type="entry name" value="BTB/POZ_dom"/>
</dbReference>
<proteinExistence type="predicted"/>
<evidence type="ECO:0000256" key="2">
    <source>
        <dbReference type="ARBA" id="ARBA00022737"/>
    </source>
</evidence>
<keyword evidence="7" id="KW-1185">Reference proteome</keyword>
<feature type="domain" description="C2H2-type" evidence="6">
    <location>
        <begin position="287"/>
        <end position="311"/>
    </location>
</feature>
<organism evidence="7 8">
    <name type="scientific">Plectus sambesii</name>
    <dbReference type="NCBI Taxonomy" id="2011161"/>
    <lineage>
        <taxon>Eukaryota</taxon>
        <taxon>Metazoa</taxon>
        <taxon>Ecdysozoa</taxon>
        <taxon>Nematoda</taxon>
        <taxon>Chromadorea</taxon>
        <taxon>Plectida</taxon>
        <taxon>Plectina</taxon>
        <taxon>Plectoidea</taxon>
        <taxon>Plectidae</taxon>
        <taxon>Plectus</taxon>
    </lineage>
</organism>
<keyword evidence="3" id="KW-0863">Zinc-finger</keyword>
<dbReference type="WBParaSite" id="PSAMB.scaffold8806size5754.g31795.t1">
    <property type="protein sequence ID" value="PSAMB.scaffold8806size5754.g31795.t1"/>
    <property type="gene ID" value="PSAMB.scaffold8806size5754.g31795"/>
</dbReference>
<evidence type="ECO:0000259" key="5">
    <source>
        <dbReference type="PROSITE" id="PS50097"/>
    </source>
</evidence>
<dbReference type="PANTHER" id="PTHR24412:SF480">
    <property type="entry name" value="KELCH-LIKE PROTEIN 8"/>
    <property type="match status" value="1"/>
</dbReference>
<dbReference type="PROSITE" id="PS50097">
    <property type="entry name" value="BTB"/>
    <property type="match status" value="1"/>
</dbReference>
<dbReference type="SMART" id="SM00355">
    <property type="entry name" value="ZnF_C2H2"/>
    <property type="match status" value="4"/>
</dbReference>
<feature type="domain" description="BTB" evidence="5">
    <location>
        <begin position="378"/>
        <end position="446"/>
    </location>
</feature>
<dbReference type="InterPro" id="IPR011333">
    <property type="entry name" value="SKP1/BTB/POZ_sf"/>
</dbReference>
<evidence type="ECO:0000259" key="6">
    <source>
        <dbReference type="PROSITE" id="PS50157"/>
    </source>
</evidence>
<name>A0A914XL48_9BILA</name>
<evidence type="ECO:0000256" key="1">
    <source>
        <dbReference type="ARBA" id="ARBA00022441"/>
    </source>
</evidence>
<dbReference type="SMART" id="SM00225">
    <property type="entry name" value="BTB"/>
    <property type="match status" value="1"/>
</dbReference>
<keyword evidence="3" id="KW-0862">Zinc</keyword>
<keyword evidence="1" id="KW-0880">Kelch repeat</keyword>
<evidence type="ECO:0000256" key="3">
    <source>
        <dbReference type="PROSITE-ProRule" id="PRU00042"/>
    </source>
</evidence>
<evidence type="ECO:0000313" key="8">
    <source>
        <dbReference type="WBParaSite" id="PSAMB.scaffold8806size5754.g31795.t1"/>
    </source>
</evidence>
<dbReference type="AlphaFoldDB" id="A0A914XL48"/>
<dbReference type="Gene3D" id="1.25.40.420">
    <property type="match status" value="1"/>
</dbReference>
<evidence type="ECO:0000313" key="7">
    <source>
        <dbReference type="Proteomes" id="UP000887566"/>
    </source>
</evidence>
<reference evidence="8" key="1">
    <citation type="submission" date="2022-11" db="UniProtKB">
        <authorList>
            <consortium name="WormBaseParasite"/>
        </authorList>
    </citation>
    <scope>IDENTIFICATION</scope>
</reference>
<dbReference type="InterPro" id="IPR011705">
    <property type="entry name" value="BACK"/>
</dbReference>
<dbReference type="Gene3D" id="3.30.710.10">
    <property type="entry name" value="Potassium Channel Kv1.1, Chain A"/>
    <property type="match status" value="1"/>
</dbReference>
<keyword evidence="2" id="KW-0677">Repeat</keyword>
<dbReference type="InterPro" id="IPR013087">
    <property type="entry name" value="Znf_C2H2_type"/>
</dbReference>